<dbReference type="SMART" id="SM00850">
    <property type="entry name" value="LytTR"/>
    <property type="match status" value="1"/>
</dbReference>
<accession>A0ABP9HJM5</accession>
<evidence type="ECO:0000256" key="1">
    <source>
        <dbReference type="SAM" id="Phobius"/>
    </source>
</evidence>
<proteinExistence type="predicted"/>
<feature type="transmembrane region" description="Helical" evidence="1">
    <location>
        <begin position="75"/>
        <end position="93"/>
    </location>
</feature>
<evidence type="ECO:0000259" key="2">
    <source>
        <dbReference type="SMART" id="SM00850"/>
    </source>
</evidence>
<feature type="transmembrane region" description="Helical" evidence="1">
    <location>
        <begin position="7"/>
        <end position="29"/>
    </location>
</feature>
<feature type="transmembrane region" description="Helical" evidence="1">
    <location>
        <begin position="41"/>
        <end position="63"/>
    </location>
</feature>
<comment type="caution">
    <text evidence="3">The sequence shown here is derived from an EMBL/GenBank/DDBJ whole genome shotgun (WGS) entry which is preliminary data.</text>
</comment>
<evidence type="ECO:0000313" key="3">
    <source>
        <dbReference type="EMBL" id="GAA4972441.1"/>
    </source>
</evidence>
<feature type="transmembrane region" description="Helical" evidence="1">
    <location>
        <begin position="113"/>
        <end position="130"/>
    </location>
</feature>
<name>A0ABP9HJM5_9FLAO</name>
<dbReference type="Proteomes" id="UP001501692">
    <property type="component" value="Unassembled WGS sequence"/>
</dbReference>
<evidence type="ECO:0000313" key="4">
    <source>
        <dbReference type="Proteomes" id="UP001501692"/>
    </source>
</evidence>
<dbReference type="Pfam" id="PF04397">
    <property type="entry name" value="LytTR"/>
    <property type="match status" value="1"/>
</dbReference>
<organism evidence="3 4">
    <name type="scientific">Algibacter aquimarinus</name>
    <dbReference type="NCBI Taxonomy" id="1136748"/>
    <lineage>
        <taxon>Bacteria</taxon>
        <taxon>Pseudomonadati</taxon>
        <taxon>Bacteroidota</taxon>
        <taxon>Flavobacteriia</taxon>
        <taxon>Flavobacteriales</taxon>
        <taxon>Flavobacteriaceae</taxon>
        <taxon>Algibacter</taxon>
    </lineage>
</organism>
<dbReference type="RefSeq" id="WP_345168830.1">
    <property type="nucleotide sequence ID" value="NZ_BAABJK010000007.1"/>
</dbReference>
<keyword evidence="4" id="KW-1185">Reference proteome</keyword>
<dbReference type="Gene3D" id="2.40.50.1020">
    <property type="entry name" value="LytTr DNA-binding domain"/>
    <property type="match status" value="1"/>
</dbReference>
<gene>
    <name evidence="3" type="ORF">GCM10023315_23370</name>
</gene>
<dbReference type="InterPro" id="IPR007492">
    <property type="entry name" value="LytTR_DNA-bd_dom"/>
</dbReference>
<protein>
    <recommendedName>
        <fullName evidence="2">HTH LytTR-type domain-containing protein</fullName>
    </recommendedName>
</protein>
<keyword evidence="1" id="KW-1133">Transmembrane helix</keyword>
<dbReference type="EMBL" id="BAABJK010000007">
    <property type="protein sequence ID" value="GAA4972441.1"/>
    <property type="molecule type" value="Genomic_DNA"/>
</dbReference>
<keyword evidence="1" id="KW-0812">Transmembrane</keyword>
<feature type="domain" description="HTH LytTR-type" evidence="2">
    <location>
        <begin position="150"/>
        <end position="244"/>
    </location>
</feature>
<sequence>MLNKYHFLVALIIAIWLTFFLILIAPFDIAELSILNRIQIMPVYGIISFFGYMILVPLENWIYKKSDKSSFYKEIFIITLFNILVLIGCYIYYKSEIVNGMYSFIKFTLEVYYPTFFILLPIIIFARWFINKKVINKNSKKITLKGDNKLDILQINNEDLVCVSSADNYVDVYYLMNGILNKKLLRTTLKNIESQFPELIKIHRSHLINPIHFMEWKNSNTISLTQKEVPVSKNYKKKILAMYHSSLKTNDSPQIQ</sequence>
<reference evidence="4" key="1">
    <citation type="journal article" date="2019" name="Int. J. Syst. Evol. Microbiol.">
        <title>The Global Catalogue of Microorganisms (GCM) 10K type strain sequencing project: providing services to taxonomists for standard genome sequencing and annotation.</title>
        <authorList>
            <consortium name="The Broad Institute Genomics Platform"/>
            <consortium name="The Broad Institute Genome Sequencing Center for Infectious Disease"/>
            <person name="Wu L."/>
            <person name="Ma J."/>
        </authorList>
    </citation>
    <scope>NUCLEOTIDE SEQUENCE [LARGE SCALE GENOMIC DNA]</scope>
    <source>
        <strain evidence="4">JCM 18287</strain>
    </source>
</reference>
<keyword evidence="1" id="KW-0472">Membrane</keyword>